<gene>
    <name evidence="4" type="ORF">SAMN04488539_1195</name>
</gene>
<dbReference type="GO" id="GO:0003824">
    <property type="term" value="F:catalytic activity"/>
    <property type="evidence" value="ECO:0007669"/>
    <property type="project" value="UniProtKB-ARBA"/>
</dbReference>
<evidence type="ECO:0000313" key="4">
    <source>
        <dbReference type="EMBL" id="SDS19351.1"/>
    </source>
</evidence>
<dbReference type="Proteomes" id="UP000182237">
    <property type="component" value="Chromosome I"/>
</dbReference>
<dbReference type="Gene3D" id="3.40.50.1820">
    <property type="entry name" value="alpha/beta hydrolase"/>
    <property type="match status" value="1"/>
</dbReference>
<dbReference type="InterPro" id="IPR013595">
    <property type="entry name" value="Pept_S33_TAP-like_C"/>
</dbReference>
<dbReference type="RefSeq" id="WP_019195050.1">
    <property type="nucleotide sequence ID" value="NZ_LT629765.1"/>
</dbReference>
<accession>A0A1H1Q766</accession>
<dbReference type="Pfam" id="PF00561">
    <property type="entry name" value="Abhydrolase_1"/>
    <property type="match status" value="1"/>
</dbReference>
<reference evidence="4 5" key="1">
    <citation type="submission" date="2016-10" db="EMBL/GenBank/DDBJ databases">
        <authorList>
            <person name="de Groot N.N."/>
        </authorList>
    </citation>
    <scope>NUCLEOTIDE SEQUENCE [LARGE SCALE GENOMIC DNA]</scope>
    <source>
        <strain evidence="4 5">DSM 45434</strain>
    </source>
</reference>
<name>A0A1H1Q766_9CORY</name>
<dbReference type="AlphaFoldDB" id="A0A1H1Q766"/>
<dbReference type="InterPro" id="IPR000073">
    <property type="entry name" value="AB_hydrolase_1"/>
</dbReference>
<dbReference type="Pfam" id="PF08386">
    <property type="entry name" value="Abhydrolase_4"/>
    <property type="match status" value="1"/>
</dbReference>
<evidence type="ECO:0000256" key="1">
    <source>
        <dbReference type="SAM" id="SignalP"/>
    </source>
</evidence>
<feature type="domain" description="AB hydrolase-1" evidence="2">
    <location>
        <begin position="166"/>
        <end position="274"/>
    </location>
</feature>
<proteinExistence type="predicted"/>
<evidence type="ECO:0000259" key="3">
    <source>
        <dbReference type="Pfam" id="PF08386"/>
    </source>
</evidence>
<feature type="signal peptide" evidence="1">
    <location>
        <begin position="1"/>
        <end position="29"/>
    </location>
</feature>
<sequence length="537" mass="56327">MSTKPPVKTSVFLLTATAVVAGALAPAAAADPAPQIRWEECPATVTAPGAQCGSFDTPMRYDDPDGPTVSIGVMKIPAANQAAKRGVLFGNPGGPGGDGYTYFGSPEAGFQWPQEIIDEWDRVIVQPRGLLHSTPLECSAPELNDLSSVARFQAEGLLSSGAQSRAACQGPVPGYAETITTDTNARDWEAARRALGYDSISIMGLSYGTYLGAAYATLFPATTDRVVLDSAMDPNAQWQQLMRDQQAGYESVLNEYFAWVAANNATYGMGDTPLKAYQYWSRRVVEETGTNPTVTPPPARVGDLPPGLEFAGQAGADVLTATGKARVEAEGIVSRLLNPGANQAASPLLTNTRLMLPQAAAWDTLARMTNGTFEAPQASEPPQGFVDELAASSLALIKLQSVQMCNENVTPADYSLIPVALWSNFVSGDIFTAPSALIGSGAYCSGAQPVTGTIPLSGAGLKVRPLQINATNDPQTPYHGRGTIANAMGSHLVTVHGPGHGHVGLGNKAVDRIVVDYLRSGEVTVSDAPGYFEALGQ</sequence>
<evidence type="ECO:0000313" key="5">
    <source>
        <dbReference type="Proteomes" id="UP000182237"/>
    </source>
</evidence>
<keyword evidence="5" id="KW-1185">Reference proteome</keyword>
<dbReference type="EMBL" id="LT629765">
    <property type="protein sequence ID" value="SDS19351.1"/>
    <property type="molecule type" value="Genomic_DNA"/>
</dbReference>
<feature type="chain" id="PRO_5009257330" evidence="1">
    <location>
        <begin position="30"/>
        <end position="537"/>
    </location>
</feature>
<dbReference type="InterPro" id="IPR029058">
    <property type="entry name" value="AB_hydrolase_fold"/>
</dbReference>
<keyword evidence="1" id="KW-0732">Signal</keyword>
<dbReference type="eggNOG" id="COG0596">
    <property type="taxonomic scope" value="Bacteria"/>
</dbReference>
<evidence type="ECO:0000259" key="2">
    <source>
        <dbReference type="Pfam" id="PF00561"/>
    </source>
</evidence>
<protein>
    <submittedName>
        <fullName evidence="4">TAP-like protein</fullName>
    </submittedName>
</protein>
<dbReference type="SUPFAM" id="SSF53474">
    <property type="entry name" value="alpha/beta-Hydrolases"/>
    <property type="match status" value="2"/>
</dbReference>
<feature type="domain" description="Peptidase S33 tripeptidyl aminopeptidase-like C-terminal" evidence="3">
    <location>
        <begin position="443"/>
        <end position="527"/>
    </location>
</feature>
<organism evidence="4 5">
    <name type="scientific">Corynebacterium timonense</name>
    <dbReference type="NCBI Taxonomy" id="441500"/>
    <lineage>
        <taxon>Bacteria</taxon>
        <taxon>Bacillati</taxon>
        <taxon>Actinomycetota</taxon>
        <taxon>Actinomycetes</taxon>
        <taxon>Mycobacteriales</taxon>
        <taxon>Corynebacteriaceae</taxon>
        <taxon>Corynebacterium</taxon>
    </lineage>
</organism>
<dbReference type="STRING" id="1203190.GCA_000312345_02278"/>